<dbReference type="PANTHER" id="PTHR18895:SF74">
    <property type="entry name" value="MTRF1L RELEASE FACTOR GLUTAMINE METHYLTRANSFERASE"/>
    <property type="match status" value="1"/>
</dbReference>
<dbReference type="NCBIfam" id="TIGR03534">
    <property type="entry name" value="RF_mod_PrmC"/>
    <property type="match status" value="1"/>
</dbReference>
<dbReference type="InterPro" id="IPR029063">
    <property type="entry name" value="SAM-dependent_MTases_sf"/>
</dbReference>
<gene>
    <name evidence="5" type="primary">prmC</name>
    <name evidence="8" type="ORF">FM110_10560</name>
</gene>
<keyword evidence="3 5" id="KW-0949">S-adenosyl-L-methionine</keyword>
<dbReference type="CDD" id="cd02440">
    <property type="entry name" value="AdoMet_MTases"/>
    <property type="match status" value="1"/>
</dbReference>
<dbReference type="Proteomes" id="UP000195981">
    <property type="component" value="Unassembled WGS sequence"/>
</dbReference>
<dbReference type="SUPFAM" id="SSF53335">
    <property type="entry name" value="S-adenosyl-L-methionine-dependent methyltransferases"/>
    <property type="match status" value="1"/>
</dbReference>
<dbReference type="NCBIfam" id="TIGR00536">
    <property type="entry name" value="hemK_fam"/>
    <property type="match status" value="1"/>
</dbReference>
<name>A0A1X6X4B3_9MICO</name>
<dbReference type="PROSITE" id="PS00092">
    <property type="entry name" value="N6_MTASE"/>
    <property type="match status" value="1"/>
</dbReference>
<dbReference type="InterPro" id="IPR019874">
    <property type="entry name" value="RF_methyltr_PrmC"/>
</dbReference>
<dbReference type="AlphaFoldDB" id="A0A1X6X4B3"/>
<proteinExistence type="inferred from homology"/>
<comment type="similarity">
    <text evidence="5">Belongs to the protein N5-glutamine methyltransferase family. PrmC subfamily.</text>
</comment>
<feature type="domain" description="Release factor glutamine methyltransferase N-terminal" evidence="7">
    <location>
        <begin position="24"/>
        <end position="89"/>
    </location>
</feature>
<evidence type="ECO:0000256" key="2">
    <source>
        <dbReference type="ARBA" id="ARBA00022679"/>
    </source>
</evidence>
<organism evidence="8 9">
    <name type="scientific">Brachybacterium nesterenkovii</name>
    <dbReference type="NCBI Taxonomy" id="47847"/>
    <lineage>
        <taxon>Bacteria</taxon>
        <taxon>Bacillati</taxon>
        <taxon>Actinomycetota</taxon>
        <taxon>Actinomycetes</taxon>
        <taxon>Micrococcales</taxon>
        <taxon>Dermabacteraceae</taxon>
        <taxon>Brachybacterium</taxon>
    </lineage>
</organism>
<feature type="domain" description="Methyltransferase small" evidence="6">
    <location>
        <begin position="100"/>
        <end position="210"/>
    </location>
</feature>
<dbReference type="HAMAP" id="MF_02126">
    <property type="entry name" value="RF_methyltr_PrmC"/>
    <property type="match status" value="1"/>
</dbReference>
<sequence>MADAAVPAAESTASVARTRLRASLSATTERLARAGIVSASVEARALLERAAAATGPLVLLDELPEDFDADLEALVARRCAREPLQLILGSAPFRRLRLDVRPGVFIPRPETEVAIDVLLEHARSTRVRRVVDLCTGSGALAAAVVDELPAADVTAVEIDPAAVDLAEENLRRAHRDGAPGTARVLRADITDAAALAGLRGIDAVISNPPYIPADCVPTDPEVLRHDPERALYGGGADGLDLPRAVIARASEMLVAGGLLVMEHADVQGEATRALAEGSGAFADVRTVADLTGRDRFLVAVRREAGDASDPMSGSGRLTR</sequence>
<dbReference type="GO" id="GO:0102559">
    <property type="term" value="F:peptide chain release factor N(5)-glutamine methyltransferase activity"/>
    <property type="evidence" value="ECO:0007669"/>
    <property type="project" value="UniProtKB-EC"/>
</dbReference>
<evidence type="ECO:0000256" key="1">
    <source>
        <dbReference type="ARBA" id="ARBA00022603"/>
    </source>
</evidence>
<evidence type="ECO:0000256" key="5">
    <source>
        <dbReference type="HAMAP-Rule" id="MF_02126"/>
    </source>
</evidence>
<dbReference type="InterPro" id="IPR004556">
    <property type="entry name" value="HemK-like"/>
</dbReference>
<reference evidence="8 9" key="1">
    <citation type="submission" date="2017-02" db="EMBL/GenBank/DDBJ databases">
        <authorList>
            <person name="Peterson S.W."/>
        </authorList>
    </citation>
    <scope>NUCLEOTIDE SEQUENCE [LARGE SCALE GENOMIC DNA]</scope>
    <source>
        <strain evidence="8 9">CIP104813</strain>
    </source>
</reference>
<dbReference type="InterPro" id="IPR007848">
    <property type="entry name" value="Small_mtfrase_dom"/>
</dbReference>
<keyword evidence="2 5" id="KW-0808">Transferase</keyword>
<comment type="caution">
    <text evidence="5">Lacks conserved residue(s) required for the propagation of feature annotation.</text>
</comment>
<dbReference type="InterPro" id="IPR050320">
    <property type="entry name" value="N5-glutamine_MTase"/>
</dbReference>
<feature type="binding site" evidence="5">
    <location>
        <position position="157"/>
    </location>
    <ligand>
        <name>S-adenosyl-L-methionine</name>
        <dbReference type="ChEBI" id="CHEBI:59789"/>
    </ligand>
</feature>
<dbReference type="EMBL" id="FWFG01000093">
    <property type="protein sequence ID" value="SLM93883.1"/>
    <property type="molecule type" value="Genomic_DNA"/>
</dbReference>
<dbReference type="Gene3D" id="1.10.8.10">
    <property type="entry name" value="DNA helicase RuvA subunit, C-terminal domain"/>
    <property type="match status" value="1"/>
</dbReference>
<dbReference type="GO" id="GO:0032259">
    <property type="term" value="P:methylation"/>
    <property type="evidence" value="ECO:0007669"/>
    <property type="project" value="UniProtKB-KW"/>
</dbReference>
<dbReference type="Pfam" id="PF17827">
    <property type="entry name" value="PrmC_N"/>
    <property type="match status" value="1"/>
</dbReference>
<feature type="binding site" evidence="5">
    <location>
        <position position="207"/>
    </location>
    <ligand>
        <name>S-adenosyl-L-methionine</name>
        <dbReference type="ChEBI" id="CHEBI:59789"/>
    </ligand>
</feature>
<dbReference type="InterPro" id="IPR002052">
    <property type="entry name" value="DNA_methylase_N6_adenine_CS"/>
</dbReference>
<keyword evidence="1 5" id="KW-0489">Methyltransferase</keyword>
<comment type="function">
    <text evidence="5">Methylates the class 1 translation termination release factors RF1/PrfA and RF2/PrfB on the glutamine residue of the universally conserved GGQ motif.</text>
</comment>
<feature type="binding site" evidence="5">
    <location>
        <begin position="207"/>
        <end position="210"/>
    </location>
    <ligand>
        <name>substrate</name>
    </ligand>
</feature>
<evidence type="ECO:0000259" key="6">
    <source>
        <dbReference type="Pfam" id="PF05175"/>
    </source>
</evidence>
<dbReference type="EC" id="2.1.1.297" evidence="5"/>
<accession>A0A1X6X4B3</accession>
<evidence type="ECO:0000256" key="4">
    <source>
        <dbReference type="ARBA" id="ARBA00048391"/>
    </source>
</evidence>
<evidence type="ECO:0000259" key="7">
    <source>
        <dbReference type="Pfam" id="PF17827"/>
    </source>
</evidence>
<evidence type="ECO:0000256" key="3">
    <source>
        <dbReference type="ARBA" id="ARBA00022691"/>
    </source>
</evidence>
<keyword evidence="9" id="KW-1185">Reference proteome</keyword>
<dbReference type="GO" id="GO:0003676">
    <property type="term" value="F:nucleic acid binding"/>
    <property type="evidence" value="ECO:0007669"/>
    <property type="project" value="InterPro"/>
</dbReference>
<evidence type="ECO:0000313" key="9">
    <source>
        <dbReference type="Proteomes" id="UP000195981"/>
    </source>
</evidence>
<dbReference type="Pfam" id="PF05175">
    <property type="entry name" value="MTS"/>
    <property type="match status" value="1"/>
</dbReference>
<comment type="catalytic activity">
    <reaction evidence="4 5">
        <text>L-glutaminyl-[peptide chain release factor] + S-adenosyl-L-methionine = N(5)-methyl-L-glutaminyl-[peptide chain release factor] + S-adenosyl-L-homocysteine + H(+)</text>
        <dbReference type="Rhea" id="RHEA:42896"/>
        <dbReference type="Rhea" id="RHEA-COMP:10271"/>
        <dbReference type="Rhea" id="RHEA-COMP:10272"/>
        <dbReference type="ChEBI" id="CHEBI:15378"/>
        <dbReference type="ChEBI" id="CHEBI:30011"/>
        <dbReference type="ChEBI" id="CHEBI:57856"/>
        <dbReference type="ChEBI" id="CHEBI:59789"/>
        <dbReference type="ChEBI" id="CHEBI:61891"/>
        <dbReference type="EC" id="2.1.1.297"/>
    </reaction>
</comment>
<dbReference type="InterPro" id="IPR040758">
    <property type="entry name" value="PrmC_N"/>
</dbReference>
<dbReference type="Gene3D" id="3.40.50.150">
    <property type="entry name" value="Vaccinia Virus protein VP39"/>
    <property type="match status" value="1"/>
</dbReference>
<protein>
    <recommendedName>
        <fullName evidence="5">Release factor glutamine methyltransferase</fullName>
        <shortName evidence="5">RF MTase</shortName>
        <ecNumber evidence="5">2.1.1.297</ecNumber>
    </recommendedName>
    <alternativeName>
        <fullName evidence="5">N5-glutamine methyltransferase PrmC</fullName>
    </alternativeName>
    <alternativeName>
        <fullName evidence="5">Protein-(glutamine-N5) MTase PrmC</fullName>
    </alternativeName>
    <alternativeName>
        <fullName evidence="5">Protein-glutamine N-methyltransferase PrmC</fullName>
    </alternativeName>
</protein>
<evidence type="ECO:0000313" key="8">
    <source>
        <dbReference type="EMBL" id="SLM93883.1"/>
    </source>
</evidence>
<dbReference type="PANTHER" id="PTHR18895">
    <property type="entry name" value="HEMK METHYLTRANSFERASE"/>
    <property type="match status" value="1"/>
</dbReference>